<feature type="compositionally biased region" description="Low complexity" evidence="8">
    <location>
        <begin position="508"/>
        <end position="533"/>
    </location>
</feature>
<feature type="compositionally biased region" description="Low complexity" evidence="8">
    <location>
        <begin position="360"/>
        <end position="377"/>
    </location>
</feature>
<organism evidence="10 11">
    <name type="scientific">Coccomyxa subellipsoidea (strain C-169)</name>
    <name type="common">Green microalga</name>
    <dbReference type="NCBI Taxonomy" id="574566"/>
    <lineage>
        <taxon>Eukaryota</taxon>
        <taxon>Viridiplantae</taxon>
        <taxon>Chlorophyta</taxon>
        <taxon>core chlorophytes</taxon>
        <taxon>Trebouxiophyceae</taxon>
        <taxon>Trebouxiophyceae incertae sedis</taxon>
        <taxon>Coccomyxaceae</taxon>
        <taxon>Coccomyxa</taxon>
        <taxon>Coccomyxa subellipsoidea</taxon>
    </lineage>
</organism>
<proteinExistence type="inferred from homology"/>
<dbReference type="InterPro" id="IPR036875">
    <property type="entry name" value="Znf_CCHC_sf"/>
</dbReference>
<accession>I0YTE9</accession>
<dbReference type="InterPro" id="IPR001878">
    <property type="entry name" value="Znf_CCHC"/>
</dbReference>
<dbReference type="STRING" id="574566.I0YTE9"/>
<feature type="compositionally biased region" description="Low complexity" evidence="8">
    <location>
        <begin position="43"/>
        <end position="52"/>
    </location>
</feature>
<dbReference type="GO" id="GO:0043111">
    <property type="term" value="P:replication fork arrest"/>
    <property type="evidence" value="ECO:0007669"/>
    <property type="project" value="TreeGrafter"/>
</dbReference>
<dbReference type="GO" id="GO:0000076">
    <property type="term" value="P:DNA replication checkpoint signaling"/>
    <property type="evidence" value="ECO:0007669"/>
    <property type="project" value="UniProtKB-UniRule"/>
</dbReference>
<gene>
    <name evidence="10" type="ORF">COCSUDRAFT_56864</name>
</gene>
<dbReference type="KEGG" id="csl:COCSUDRAFT_56864"/>
<dbReference type="PANTHER" id="PTHR13220">
    <property type="entry name" value="TIMELESS INTERACTING-RELATED"/>
    <property type="match status" value="1"/>
</dbReference>
<feature type="domain" description="CCHC-type" evidence="9">
    <location>
        <begin position="87"/>
        <end position="100"/>
    </location>
</feature>
<dbReference type="GO" id="GO:0031298">
    <property type="term" value="C:replication fork protection complex"/>
    <property type="evidence" value="ECO:0007669"/>
    <property type="project" value="TreeGrafter"/>
</dbReference>
<dbReference type="RefSeq" id="XP_005646212.1">
    <property type="nucleotide sequence ID" value="XM_005646155.1"/>
</dbReference>
<dbReference type="SMART" id="SM00343">
    <property type="entry name" value="ZnF_C2HC"/>
    <property type="match status" value="2"/>
</dbReference>
<dbReference type="eggNOG" id="KOG4400">
    <property type="taxonomic scope" value="Eukaryota"/>
</dbReference>
<dbReference type="PANTHER" id="PTHR13220:SF11">
    <property type="entry name" value="TIMELESS-INTERACTING PROTEIN"/>
    <property type="match status" value="1"/>
</dbReference>
<dbReference type="GO" id="GO:0006974">
    <property type="term" value="P:DNA damage response"/>
    <property type="evidence" value="ECO:0007669"/>
    <property type="project" value="UniProtKB-KW"/>
</dbReference>
<dbReference type="Pfam" id="PF00098">
    <property type="entry name" value="zf-CCHC"/>
    <property type="match status" value="2"/>
</dbReference>
<comment type="caution">
    <text evidence="10">The sequence shown here is derived from an EMBL/GenBank/DDBJ whole genome shotgun (WGS) entry which is preliminary data.</text>
</comment>
<dbReference type="GeneID" id="17039652"/>
<feature type="compositionally biased region" description="Low complexity" evidence="8">
    <location>
        <begin position="448"/>
        <end position="458"/>
    </location>
</feature>
<dbReference type="GO" id="GO:0031297">
    <property type="term" value="P:replication fork processing"/>
    <property type="evidence" value="ECO:0007669"/>
    <property type="project" value="UniProtKB-UniRule"/>
</dbReference>
<keyword evidence="11" id="KW-1185">Reference proteome</keyword>
<comment type="similarity">
    <text evidence="2 7">Belongs to the CSM3 family.</text>
</comment>
<feature type="region of interest" description="Disordered" evidence="8">
    <location>
        <begin position="448"/>
        <end position="633"/>
    </location>
</feature>
<feature type="region of interest" description="Disordered" evidence="8">
    <location>
        <begin position="33"/>
        <end position="83"/>
    </location>
</feature>
<name>I0YTE9_COCSC</name>
<dbReference type="OrthoDB" id="437078at2759"/>
<dbReference type="InterPro" id="IPR040038">
    <property type="entry name" value="TIPIN/Csm3/Swi3"/>
</dbReference>
<feature type="region of interest" description="Disordered" evidence="8">
    <location>
        <begin position="314"/>
        <end position="426"/>
    </location>
</feature>
<evidence type="ECO:0000313" key="11">
    <source>
        <dbReference type="Proteomes" id="UP000007264"/>
    </source>
</evidence>
<dbReference type="AlphaFoldDB" id="I0YTE9"/>
<feature type="domain" description="CCHC-type" evidence="9">
    <location>
        <begin position="10"/>
        <end position="23"/>
    </location>
</feature>
<keyword evidence="4 7" id="KW-0539">Nucleus</keyword>
<evidence type="ECO:0000256" key="6">
    <source>
        <dbReference type="PROSITE-ProRule" id="PRU00047"/>
    </source>
</evidence>
<dbReference type="GO" id="GO:0008270">
    <property type="term" value="F:zinc ion binding"/>
    <property type="evidence" value="ECO:0007669"/>
    <property type="project" value="UniProtKB-KW"/>
</dbReference>
<keyword evidence="6" id="KW-0862">Zinc</keyword>
<evidence type="ECO:0000256" key="2">
    <source>
        <dbReference type="ARBA" id="ARBA00006075"/>
    </source>
</evidence>
<keyword evidence="6" id="KW-0863">Zinc-finger</keyword>
<feature type="compositionally biased region" description="Polar residues" evidence="8">
    <location>
        <begin position="570"/>
        <end position="593"/>
    </location>
</feature>
<feature type="compositionally biased region" description="Low complexity" evidence="8">
    <location>
        <begin position="469"/>
        <end position="493"/>
    </location>
</feature>
<dbReference type="Pfam" id="PF07962">
    <property type="entry name" value="Swi3"/>
    <property type="match status" value="1"/>
</dbReference>
<keyword evidence="6" id="KW-0479">Metal-binding</keyword>
<dbReference type="SUPFAM" id="SSF57756">
    <property type="entry name" value="Retrovirus zinc finger-like domains"/>
    <property type="match status" value="2"/>
</dbReference>
<dbReference type="Proteomes" id="UP000007264">
    <property type="component" value="Unassembled WGS sequence"/>
</dbReference>
<evidence type="ECO:0000259" key="9">
    <source>
        <dbReference type="PROSITE" id="PS50158"/>
    </source>
</evidence>
<dbReference type="GO" id="GO:0003677">
    <property type="term" value="F:DNA binding"/>
    <property type="evidence" value="ECO:0007669"/>
    <property type="project" value="TreeGrafter"/>
</dbReference>
<dbReference type="InterPro" id="IPR012923">
    <property type="entry name" value="Csm3"/>
</dbReference>
<protein>
    <recommendedName>
        <fullName evidence="9">CCHC-type domain-containing protein</fullName>
    </recommendedName>
</protein>
<comment type="subcellular location">
    <subcellularLocation>
        <location evidence="1 7">Nucleus</location>
    </subcellularLocation>
</comment>
<comment type="function">
    <text evidence="7">Plays an important role in the control of DNA replication and the maintenance of replication fork stability.</text>
</comment>
<evidence type="ECO:0000256" key="7">
    <source>
        <dbReference type="RuleBase" id="RU366049"/>
    </source>
</evidence>
<feature type="region of interest" description="Disordered" evidence="8">
    <location>
        <begin position="101"/>
        <end position="147"/>
    </location>
</feature>
<dbReference type="PROSITE" id="PS50158">
    <property type="entry name" value="ZF_CCHC"/>
    <property type="match status" value="2"/>
</dbReference>
<dbReference type="Gene3D" id="4.10.60.10">
    <property type="entry name" value="Zinc finger, CCHC-type"/>
    <property type="match status" value="2"/>
</dbReference>
<evidence type="ECO:0000313" key="10">
    <source>
        <dbReference type="EMBL" id="EIE21668.1"/>
    </source>
</evidence>
<evidence type="ECO:0000256" key="3">
    <source>
        <dbReference type="ARBA" id="ARBA00022763"/>
    </source>
</evidence>
<feature type="region of interest" description="Disordered" evidence="8">
    <location>
        <begin position="646"/>
        <end position="689"/>
    </location>
</feature>
<keyword evidence="5 7" id="KW-0131">Cell cycle</keyword>
<keyword evidence="3 7" id="KW-0227">DNA damage</keyword>
<evidence type="ECO:0000256" key="1">
    <source>
        <dbReference type="ARBA" id="ARBA00004123"/>
    </source>
</evidence>
<evidence type="ECO:0000256" key="4">
    <source>
        <dbReference type="ARBA" id="ARBA00023242"/>
    </source>
</evidence>
<dbReference type="EMBL" id="AGSI01000012">
    <property type="protein sequence ID" value="EIE21668.1"/>
    <property type="molecule type" value="Genomic_DNA"/>
</dbReference>
<feature type="compositionally biased region" description="Low complexity" evidence="8">
    <location>
        <begin position="395"/>
        <end position="412"/>
    </location>
</feature>
<reference evidence="10 11" key="1">
    <citation type="journal article" date="2012" name="Genome Biol.">
        <title>The genome of the polar eukaryotic microalga coccomyxa subellipsoidea reveals traits of cold adaptation.</title>
        <authorList>
            <person name="Blanc G."/>
            <person name="Agarkova I."/>
            <person name="Grimwood J."/>
            <person name="Kuo A."/>
            <person name="Brueggeman A."/>
            <person name="Dunigan D."/>
            <person name="Gurnon J."/>
            <person name="Ladunga I."/>
            <person name="Lindquist E."/>
            <person name="Lucas S."/>
            <person name="Pangilinan J."/>
            <person name="Proschold T."/>
            <person name="Salamov A."/>
            <person name="Schmutz J."/>
            <person name="Weeks D."/>
            <person name="Yamada T."/>
            <person name="Claverie J.M."/>
            <person name="Grigoriev I."/>
            <person name="Van Etten J."/>
            <person name="Lomsadze A."/>
            <person name="Borodovsky M."/>
        </authorList>
    </citation>
    <scope>NUCLEOTIDE SEQUENCE [LARGE SCALE GENOMIC DNA]</scope>
    <source>
        <strain evidence="10 11">C-169</strain>
    </source>
</reference>
<evidence type="ECO:0000256" key="5">
    <source>
        <dbReference type="ARBA" id="ARBA00023306"/>
    </source>
</evidence>
<evidence type="ECO:0000256" key="8">
    <source>
        <dbReference type="SAM" id="MobiDB-lite"/>
    </source>
</evidence>
<sequence length="739" mass="76755">MQAPPAGVACFKCGKTGHWSRDCTVPPSEWIRKALPPARPRPAEAAETPGPASTYERQDAAGPSSARFGSTPTPGTAPRTLLKGQGCFKCGKTGHWSRDCTAPPSEQLPRAPFNAGALPAAEPDLPSASNAVKPAPARKADAKKPRKRKIRFEELTVSEMGAPGMQEKNAIGEVFCQFPDRFARQFKGKGHEVSDLRKLLEMYKDWQRKFFPLHGFDEAMHQIADLGRSNRLKVELREMRRGVLKAAAKAAADAEGQQPVAAADAMEADHDAGPAGAWEDDDDDDELVALQQQTWEEEADAVPMDMLDAAMPAAQARGPQPMDIDGDQAPGPSWLHAGAAGQDMGKGNSSQLSPEDEELLALAAAPASQPQAGYSAAAPPPEELSQISPEDEELLALAAAPASQPQAGYSAAAPPPEELSQISPEDEELLALAAAPLSPAAEEHLPALQLAAAEAEGPSQISPEDEELLALAAETMAQPEDARAAADAACAQPSQEPSQLDAEDEELLALAGMLPSQPAAGASGAQPAEAPSQLSPEDEELLALADAPQHQPVRHPAVAAAAEQPLGIDGTQSSHLGESAQLPASTSPTQASSLKPPVGCSSAQQAGEALQLRAGAQSDVQPESAAVHASMGTDDEELMSMAQNCGPSQRADVVSHPDGNSSGDVPVSGDGATDKNVHGSLYGEGKENAADRSNLLEGGHQIANLKASAITAVNGVPEANAQAESDFVGDEDAELLALL</sequence>